<reference evidence="2" key="1">
    <citation type="submission" date="2022-11" db="UniProtKB">
        <authorList>
            <consortium name="WormBaseParasite"/>
        </authorList>
    </citation>
    <scope>IDENTIFICATION</scope>
</reference>
<accession>A0A915EVP9</accession>
<dbReference type="Proteomes" id="UP000887574">
    <property type="component" value="Unplaced"/>
</dbReference>
<evidence type="ECO:0000313" key="2">
    <source>
        <dbReference type="WBParaSite" id="jg9509"/>
    </source>
</evidence>
<dbReference type="WBParaSite" id="jg9509">
    <property type="protein sequence ID" value="jg9509"/>
    <property type="gene ID" value="jg9509"/>
</dbReference>
<organism evidence="1 2">
    <name type="scientific">Ditylenchus dipsaci</name>
    <dbReference type="NCBI Taxonomy" id="166011"/>
    <lineage>
        <taxon>Eukaryota</taxon>
        <taxon>Metazoa</taxon>
        <taxon>Ecdysozoa</taxon>
        <taxon>Nematoda</taxon>
        <taxon>Chromadorea</taxon>
        <taxon>Rhabditida</taxon>
        <taxon>Tylenchina</taxon>
        <taxon>Tylenchomorpha</taxon>
        <taxon>Sphaerularioidea</taxon>
        <taxon>Anguinidae</taxon>
        <taxon>Anguininae</taxon>
        <taxon>Ditylenchus</taxon>
    </lineage>
</organism>
<keyword evidence="1" id="KW-1185">Reference proteome</keyword>
<sequence length="75" mass="8700">MSFKHDSQVLLYLFQTIYSTAVAVNQYQLPIGEMCPAGNQWTFQPHEIEHILKDDYIQFMMQRERHGIPSSAPAT</sequence>
<name>A0A915EVP9_9BILA</name>
<protein>
    <submittedName>
        <fullName evidence="2">Uncharacterized protein</fullName>
    </submittedName>
</protein>
<proteinExistence type="predicted"/>
<dbReference type="AlphaFoldDB" id="A0A915EVP9"/>
<evidence type="ECO:0000313" key="1">
    <source>
        <dbReference type="Proteomes" id="UP000887574"/>
    </source>
</evidence>